<organism evidence="1 2">
    <name type="scientific">Natrinema salsiterrestre</name>
    <dbReference type="NCBI Taxonomy" id="2950540"/>
    <lineage>
        <taxon>Archaea</taxon>
        <taxon>Methanobacteriati</taxon>
        <taxon>Methanobacteriota</taxon>
        <taxon>Stenosarchaea group</taxon>
        <taxon>Halobacteria</taxon>
        <taxon>Halobacteriales</taxon>
        <taxon>Natrialbaceae</taxon>
        <taxon>Natrinema</taxon>
    </lineage>
</organism>
<protein>
    <submittedName>
        <fullName evidence="1">Uncharacterized protein</fullName>
    </submittedName>
</protein>
<keyword evidence="2" id="KW-1185">Reference proteome</keyword>
<dbReference type="EMBL" id="JAMQOT010000005">
    <property type="protein sequence ID" value="MDF9746833.1"/>
    <property type="molecule type" value="Genomic_DNA"/>
</dbReference>
<dbReference type="RefSeq" id="WP_277522412.1">
    <property type="nucleotide sequence ID" value="NZ_JAMQOT010000005.1"/>
</dbReference>
<proteinExistence type="predicted"/>
<name>A0A9Q4L4S0_9EURY</name>
<evidence type="ECO:0000313" key="2">
    <source>
        <dbReference type="Proteomes" id="UP001154061"/>
    </source>
</evidence>
<evidence type="ECO:0000313" key="1">
    <source>
        <dbReference type="EMBL" id="MDF9746833.1"/>
    </source>
</evidence>
<dbReference type="AlphaFoldDB" id="A0A9Q4L4S0"/>
<accession>A0A9Q4L4S0</accession>
<gene>
    <name evidence="1" type="ORF">NDI89_14675</name>
</gene>
<sequence>MSIRIDPDEHESIRLTGVDVRTVPPDRLEFAIEGTLTVGSALLAEFEGATLNPVAVTVSTADSEPVSIDLTGPASVRLEDVDVGIAAPDGEDIADDIRAVRPSTDGADSVDSPSGVIAFTVEGTIRGLTATTFEPIADDGPTIDSVEFAVDEPIRGDGGSETDVIFELTLFGYGITVRRDGAIGIGTGGRSFGVDPRDWEHGS</sequence>
<dbReference type="Proteomes" id="UP001154061">
    <property type="component" value="Unassembled WGS sequence"/>
</dbReference>
<reference evidence="1" key="1">
    <citation type="submission" date="2022-06" db="EMBL/GenBank/DDBJ databases">
        <title>Natrinema sp. a new haloarchaeum isolate from saline soil.</title>
        <authorList>
            <person name="Strakova D."/>
            <person name="Galisteo C."/>
            <person name="Sanchez-Porro C."/>
            <person name="Ventosa A."/>
        </authorList>
    </citation>
    <scope>NUCLEOTIDE SEQUENCE</scope>
    <source>
        <strain evidence="1">S1CR25-10</strain>
    </source>
</reference>
<comment type="caution">
    <text evidence="1">The sequence shown here is derived from an EMBL/GenBank/DDBJ whole genome shotgun (WGS) entry which is preliminary data.</text>
</comment>